<evidence type="ECO:0000313" key="1">
    <source>
        <dbReference type="EMBL" id="KAE9618479.1"/>
    </source>
</evidence>
<evidence type="ECO:0000313" key="2">
    <source>
        <dbReference type="Proteomes" id="UP000447434"/>
    </source>
</evidence>
<dbReference type="Proteomes" id="UP000447434">
    <property type="component" value="Chromosome 2"/>
</dbReference>
<dbReference type="AlphaFoldDB" id="A0A6A4QY10"/>
<sequence length="112" mass="12587">MHSANSTSVFQLTMANKDRHTIPILRQCKTRTISNRNQNITQAESSSLINSSSFGLEGAAGDAEPSTPISSLSSLMLCSNSFIRFPISSRYMKRIFFVTMESDIVWNLFCWK</sequence>
<accession>A0A6A4QY10</accession>
<gene>
    <name evidence="1" type="ORF">Lalb_Chr02g0143201</name>
</gene>
<dbReference type="EMBL" id="WOCE01000002">
    <property type="protein sequence ID" value="KAE9618479.1"/>
    <property type="molecule type" value="Genomic_DNA"/>
</dbReference>
<comment type="caution">
    <text evidence="1">The sequence shown here is derived from an EMBL/GenBank/DDBJ whole genome shotgun (WGS) entry which is preliminary data.</text>
</comment>
<reference evidence="2" key="1">
    <citation type="journal article" date="2020" name="Nat. Commun.">
        <title>Genome sequence of the cluster root forming white lupin.</title>
        <authorList>
            <person name="Hufnagel B."/>
            <person name="Marques A."/>
            <person name="Soriano A."/>
            <person name="Marques L."/>
            <person name="Divol F."/>
            <person name="Doumas P."/>
            <person name="Sallet E."/>
            <person name="Mancinotti D."/>
            <person name="Carrere S."/>
            <person name="Marande W."/>
            <person name="Arribat S."/>
            <person name="Keller J."/>
            <person name="Huneau C."/>
            <person name="Blein T."/>
            <person name="Aime D."/>
            <person name="Laguerre M."/>
            <person name="Taylor J."/>
            <person name="Schubert V."/>
            <person name="Nelson M."/>
            <person name="Geu-Flores F."/>
            <person name="Crespi M."/>
            <person name="Gallardo-Guerrero K."/>
            <person name="Delaux P.-M."/>
            <person name="Salse J."/>
            <person name="Berges H."/>
            <person name="Guyot R."/>
            <person name="Gouzy J."/>
            <person name="Peret B."/>
        </authorList>
    </citation>
    <scope>NUCLEOTIDE SEQUENCE [LARGE SCALE GENOMIC DNA]</scope>
    <source>
        <strain evidence="2">cv. Amiga</strain>
    </source>
</reference>
<organism evidence="1 2">
    <name type="scientific">Lupinus albus</name>
    <name type="common">White lupine</name>
    <name type="synonym">Lupinus termis</name>
    <dbReference type="NCBI Taxonomy" id="3870"/>
    <lineage>
        <taxon>Eukaryota</taxon>
        <taxon>Viridiplantae</taxon>
        <taxon>Streptophyta</taxon>
        <taxon>Embryophyta</taxon>
        <taxon>Tracheophyta</taxon>
        <taxon>Spermatophyta</taxon>
        <taxon>Magnoliopsida</taxon>
        <taxon>eudicotyledons</taxon>
        <taxon>Gunneridae</taxon>
        <taxon>Pentapetalae</taxon>
        <taxon>rosids</taxon>
        <taxon>fabids</taxon>
        <taxon>Fabales</taxon>
        <taxon>Fabaceae</taxon>
        <taxon>Papilionoideae</taxon>
        <taxon>50 kb inversion clade</taxon>
        <taxon>genistoids sensu lato</taxon>
        <taxon>core genistoids</taxon>
        <taxon>Genisteae</taxon>
        <taxon>Lupinus</taxon>
    </lineage>
</organism>
<protein>
    <submittedName>
        <fullName evidence="1">Uncharacterized protein</fullName>
    </submittedName>
</protein>
<name>A0A6A4QY10_LUPAL</name>
<keyword evidence="2" id="KW-1185">Reference proteome</keyword>
<proteinExistence type="predicted"/>